<feature type="compositionally biased region" description="Acidic residues" evidence="1">
    <location>
        <begin position="81"/>
        <end position="91"/>
    </location>
</feature>
<organism evidence="2 3">
    <name type="scientific">Dendrothele bispora (strain CBS 962.96)</name>
    <dbReference type="NCBI Taxonomy" id="1314807"/>
    <lineage>
        <taxon>Eukaryota</taxon>
        <taxon>Fungi</taxon>
        <taxon>Dikarya</taxon>
        <taxon>Basidiomycota</taxon>
        <taxon>Agaricomycotina</taxon>
        <taxon>Agaricomycetes</taxon>
        <taxon>Agaricomycetidae</taxon>
        <taxon>Agaricales</taxon>
        <taxon>Agaricales incertae sedis</taxon>
        <taxon>Dendrothele</taxon>
    </lineage>
</organism>
<evidence type="ECO:0000313" key="2">
    <source>
        <dbReference type="EMBL" id="THV03002.1"/>
    </source>
</evidence>
<reference evidence="2 3" key="1">
    <citation type="journal article" date="2019" name="Nat. Ecol. Evol.">
        <title>Megaphylogeny resolves global patterns of mushroom evolution.</title>
        <authorList>
            <person name="Varga T."/>
            <person name="Krizsan K."/>
            <person name="Foldi C."/>
            <person name="Dima B."/>
            <person name="Sanchez-Garcia M."/>
            <person name="Sanchez-Ramirez S."/>
            <person name="Szollosi G.J."/>
            <person name="Szarkandi J.G."/>
            <person name="Papp V."/>
            <person name="Albert L."/>
            <person name="Andreopoulos W."/>
            <person name="Angelini C."/>
            <person name="Antonin V."/>
            <person name="Barry K.W."/>
            <person name="Bougher N.L."/>
            <person name="Buchanan P."/>
            <person name="Buyck B."/>
            <person name="Bense V."/>
            <person name="Catcheside P."/>
            <person name="Chovatia M."/>
            <person name="Cooper J."/>
            <person name="Damon W."/>
            <person name="Desjardin D."/>
            <person name="Finy P."/>
            <person name="Geml J."/>
            <person name="Haridas S."/>
            <person name="Hughes K."/>
            <person name="Justo A."/>
            <person name="Karasinski D."/>
            <person name="Kautmanova I."/>
            <person name="Kiss B."/>
            <person name="Kocsube S."/>
            <person name="Kotiranta H."/>
            <person name="LaButti K.M."/>
            <person name="Lechner B.E."/>
            <person name="Liimatainen K."/>
            <person name="Lipzen A."/>
            <person name="Lukacs Z."/>
            <person name="Mihaltcheva S."/>
            <person name="Morgado L.N."/>
            <person name="Niskanen T."/>
            <person name="Noordeloos M.E."/>
            <person name="Ohm R.A."/>
            <person name="Ortiz-Santana B."/>
            <person name="Ovrebo C."/>
            <person name="Racz N."/>
            <person name="Riley R."/>
            <person name="Savchenko A."/>
            <person name="Shiryaev A."/>
            <person name="Soop K."/>
            <person name="Spirin V."/>
            <person name="Szebenyi C."/>
            <person name="Tomsovsky M."/>
            <person name="Tulloss R.E."/>
            <person name="Uehling J."/>
            <person name="Grigoriev I.V."/>
            <person name="Vagvolgyi C."/>
            <person name="Papp T."/>
            <person name="Martin F.M."/>
            <person name="Miettinen O."/>
            <person name="Hibbett D.S."/>
            <person name="Nagy L.G."/>
        </authorList>
    </citation>
    <scope>NUCLEOTIDE SEQUENCE [LARGE SCALE GENOMIC DNA]</scope>
    <source>
        <strain evidence="2 3">CBS 962.96</strain>
    </source>
</reference>
<dbReference type="OrthoDB" id="20086at2759"/>
<evidence type="ECO:0000256" key="1">
    <source>
        <dbReference type="SAM" id="MobiDB-lite"/>
    </source>
</evidence>
<dbReference type="Proteomes" id="UP000297245">
    <property type="component" value="Unassembled WGS sequence"/>
</dbReference>
<proteinExistence type="predicted"/>
<dbReference type="EMBL" id="ML179071">
    <property type="protein sequence ID" value="THV03002.1"/>
    <property type="molecule type" value="Genomic_DNA"/>
</dbReference>
<feature type="region of interest" description="Disordered" evidence="1">
    <location>
        <begin position="72"/>
        <end position="99"/>
    </location>
</feature>
<feature type="non-terminal residue" evidence="2">
    <location>
        <position position="1"/>
    </location>
</feature>
<evidence type="ECO:0000313" key="3">
    <source>
        <dbReference type="Proteomes" id="UP000297245"/>
    </source>
</evidence>
<protein>
    <submittedName>
        <fullName evidence="2">Uncharacterized protein</fullName>
    </submittedName>
</protein>
<keyword evidence="3" id="KW-1185">Reference proteome</keyword>
<name>A0A4S8MK06_DENBC</name>
<accession>A0A4S8MK06</accession>
<sequence length="148" mass="16056">YGTVGSPIGREIGILRGISSALLSSLTIQQRPEDDPIVIEARSISSQLSRIRFSDIAPLDLEAEAHAREHLEAERAAGDNDKDDAMDENEELTDKRKMEGLEDMLANLTAGAGKGAGNEKRPTADDVQKLKERLLALCTDLGLSVNWS</sequence>
<gene>
    <name evidence="2" type="ORF">K435DRAFT_652239</name>
</gene>
<dbReference type="AlphaFoldDB" id="A0A4S8MK06"/>